<proteinExistence type="predicted"/>
<dbReference type="OrthoDB" id="3540923at2"/>
<evidence type="ECO:0000313" key="3">
    <source>
        <dbReference type="Proteomes" id="UP000256304"/>
    </source>
</evidence>
<dbReference type="AlphaFoldDB" id="A0A3D9QWR0"/>
<gene>
    <name evidence="2" type="ORF">A8990_13262</name>
</gene>
<comment type="caution">
    <text evidence="2">The sequence shown here is derived from an EMBL/GenBank/DDBJ whole genome shotgun (WGS) entry which is preliminary data.</text>
</comment>
<feature type="coiled-coil region" evidence="1">
    <location>
        <begin position="9"/>
        <end position="111"/>
    </location>
</feature>
<reference evidence="2 3" key="1">
    <citation type="submission" date="2018-08" db="EMBL/GenBank/DDBJ databases">
        <title>Genomic Encyclopedia of Type Strains, Phase III (KMG-III): the genomes of soil and plant-associated and newly described type strains.</title>
        <authorList>
            <person name="Whitman W."/>
        </authorList>
    </citation>
    <scope>NUCLEOTIDE SEQUENCE [LARGE SCALE GENOMIC DNA]</scope>
    <source>
        <strain evidence="2 3">CGMCC 1.10966</strain>
    </source>
</reference>
<keyword evidence="1" id="KW-0175">Coiled coil</keyword>
<accession>A0A3D9QWR0</accession>
<organism evidence="2 3">
    <name type="scientific">Paenibacillus taihuensis</name>
    <dbReference type="NCBI Taxonomy" id="1156355"/>
    <lineage>
        <taxon>Bacteria</taxon>
        <taxon>Bacillati</taxon>
        <taxon>Bacillota</taxon>
        <taxon>Bacilli</taxon>
        <taxon>Bacillales</taxon>
        <taxon>Paenibacillaceae</taxon>
        <taxon>Paenibacillus</taxon>
    </lineage>
</organism>
<dbReference type="RefSeq" id="WP_116191283.1">
    <property type="nucleotide sequence ID" value="NZ_QTTN01000032.1"/>
</dbReference>
<dbReference type="Proteomes" id="UP000256304">
    <property type="component" value="Unassembled WGS sequence"/>
</dbReference>
<evidence type="ECO:0000256" key="1">
    <source>
        <dbReference type="SAM" id="Coils"/>
    </source>
</evidence>
<dbReference type="EMBL" id="QTTN01000032">
    <property type="protein sequence ID" value="REE69664.1"/>
    <property type="molecule type" value="Genomic_DNA"/>
</dbReference>
<name>A0A3D9QWR0_9BACL</name>
<evidence type="ECO:0000313" key="2">
    <source>
        <dbReference type="EMBL" id="REE69664.1"/>
    </source>
</evidence>
<protein>
    <submittedName>
        <fullName evidence="2">Uncharacterized protein</fullName>
    </submittedName>
</protein>
<keyword evidence="3" id="KW-1185">Reference proteome</keyword>
<sequence length="315" mass="35989">MPNELSTQLLEAKERMQRLNKAERRREELLRRVNNQERIIVQLELQLEKEQADVDKLTKMSLANLFHTILRSKEEQLELERQQALAAALKLQEEKQRLVSTQENLRQLGDELAQYTGAEREYHRLMAVKESALRGATEHGSKLIAMDDEIADQTLQLKEIQEALTAGNRVVSALEDASTSLEKAENWGNWDTWGGGGLISTSIKHEHVDHAKSHIQNANHLLHAFRDELDDLNQTINIQIDISGTLKMADYWFDGLITDWIVQGRIKNSQQQTLDALNDIRSVVRDLQSKQASGQASLSALQTKRQAWIEMTNLE</sequence>